<evidence type="ECO:0000256" key="3">
    <source>
        <dbReference type="ARBA" id="ARBA00022729"/>
    </source>
</evidence>
<evidence type="ECO:0000256" key="2">
    <source>
        <dbReference type="ARBA" id="ARBA00022448"/>
    </source>
</evidence>
<dbReference type="SUPFAM" id="SSF53850">
    <property type="entry name" value="Periplasmic binding protein-like II"/>
    <property type="match status" value="1"/>
</dbReference>
<organism evidence="6">
    <name type="scientific">freshwater metagenome</name>
    <dbReference type="NCBI Taxonomy" id="449393"/>
    <lineage>
        <taxon>unclassified sequences</taxon>
        <taxon>metagenomes</taxon>
        <taxon>ecological metagenomes</taxon>
    </lineage>
</organism>
<name>A0A6J7KHR9_9ZZZZ</name>
<dbReference type="PANTHER" id="PTHR30222">
    <property type="entry name" value="SPERMIDINE/PUTRESCINE-BINDING PERIPLASMIC PROTEIN"/>
    <property type="match status" value="1"/>
</dbReference>
<keyword evidence="2" id="KW-0813">Transport</keyword>
<evidence type="ECO:0000256" key="1">
    <source>
        <dbReference type="ARBA" id="ARBA00004418"/>
    </source>
</evidence>
<proteinExistence type="predicted"/>
<dbReference type="InterPro" id="IPR006311">
    <property type="entry name" value="TAT_signal"/>
</dbReference>
<comment type="subcellular location">
    <subcellularLocation>
        <location evidence="1">Periplasm</location>
    </subcellularLocation>
</comment>
<dbReference type="EMBL" id="CAFBNR010000004">
    <property type="protein sequence ID" value="CAB4954049.1"/>
    <property type="molecule type" value="Genomic_DNA"/>
</dbReference>
<gene>
    <name evidence="5" type="ORF">UFOPK3573_00190</name>
    <name evidence="6" type="ORF">UFOPK3879_00132</name>
</gene>
<dbReference type="PANTHER" id="PTHR30222:SF17">
    <property type="entry name" value="SPERMIDINE_PUTRESCINE-BINDING PERIPLASMIC PROTEIN"/>
    <property type="match status" value="1"/>
</dbReference>
<keyword evidence="3" id="KW-0732">Signal</keyword>
<dbReference type="GO" id="GO:0042597">
    <property type="term" value="C:periplasmic space"/>
    <property type="evidence" value="ECO:0007669"/>
    <property type="project" value="UniProtKB-SubCell"/>
</dbReference>
<protein>
    <submittedName>
        <fullName evidence="6">Unannotated protein</fullName>
    </submittedName>
</protein>
<evidence type="ECO:0000256" key="4">
    <source>
        <dbReference type="ARBA" id="ARBA00022764"/>
    </source>
</evidence>
<dbReference type="InterPro" id="IPR006059">
    <property type="entry name" value="SBP"/>
</dbReference>
<dbReference type="PROSITE" id="PS51318">
    <property type="entry name" value="TAT"/>
    <property type="match status" value="1"/>
</dbReference>
<evidence type="ECO:0000313" key="6">
    <source>
        <dbReference type="EMBL" id="CAB4954049.1"/>
    </source>
</evidence>
<dbReference type="InterPro" id="IPR001188">
    <property type="entry name" value="Sperm_putr-bd"/>
</dbReference>
<dbReference type="GO" id="GO:0015846">
    <property type="term" value="P:polyamine transport"/>
    <property type="evidence" value="ECO:0007669"/>
    <property type="project" value="InterPro"/>
</dbReference>
<dbReference type="EMBL" id="CAFBMJ010000006">
    <property type="protein sequence ID" value="CAB4892325.1"/>
    <property type="molecule type" value="Genomic_DNA"/>
</dbReference>
<dbReference type="CDD" id="cd13590">
    <property type="entry name" value="PBP2_PotD_PotF_like"/>
    <property type="match status" value="1"/>
</dbReference>
<dbReference type="PRINTS" id="PR00909">
    <property type="entry name" value="SPERMDNBNDNG"/>
</dbReference>
<accession>A0A6J7KHR9</accession>
<dbReference type="GO" id="GO:0019808">
    <property type="term" value="F:polyamine binding"/>
    <property type="evidence" value="ECO:0007669"/>
    <property type="project" value="InterPro"/>
</dbReference>
<sequence length="419" mass="45381">MAIEDSQQSPKQLRMLAPDSFREKLSRRAFLQGGTALAGFALIAAACGNSSSDGAVTTDTAAPGPTDGLASGDWSRVINTASGTLAMYTWGDYNDPELVGALAASTLSVTMKVDYFASNEDLITKLATSGGASGFDIVVPTGPYISQMVEKGLLQKLDKTLIPNMVNVDPLYLGQAWDTTNDYSVCKNWGTTGFFYDTTKISKELTTWQDFIDACMGEASGQCSVIDAAPNYGGMYFWANGIDWNTEDAANLDAAEKFLVDEFAQHIKAFDSYPSTKLAEGAYSIAMAWNGDARQAYVRIADAGGNPEDWKWVLGAPDTELWMDNYCIPVGAPNPEAAHAWINWDLIPEISIRDLQYHGYHTGMKNMSALIGEIAPDLEKGDMIFFGDDQVKTMHTQVITPALDRLIDILNKSKAKAGG</sequence>
<dbReference type="Pfam" id="PF13416">
    <property type="entry name" value="SBP_bac_8"/>
    <property type="match status" value="1"/>
</dbReference>
<reference evidence="6" key="1">
    <citation type="submission" date="2020-05" db="EMBL/GenBank/DDBJ databases">
        <authorList>
            <person name="Chiriac C."/>
            <person name="Salcher M."/>
            <person name="Ghai R."/>
            <person name="Kavagutti S V."/>
        </authorList>
    </citation>
    <scope>NUCLEOTIDE SEQUENCE</scope>
</reference>
<dbReference type="Gene3D" id="3.40.190.10">
    <property type="entry name" value="Periplasmic binding protein-like II"/>
    <property type="match status" value="2"/>
</dbReference>
<evidence type="ECO:0000313" key="5">
    <source>
        <dbReference type="EMBL" id="CAB4892325.1"/>
    </source>
</evidence>
<keyword evidence="4" id="KW-0574">Periplasm</keyword>
<dbReference type="AlphaFoldDB" id="A0A6J7KHR9"/>